<evidence type="ECO:0000313" key="2">
    <source>
        <dbReference type="EMBL" id="TWH10868.1"/>
    </source>
</evidence>
<feature type="compositionally biased region" description="Basic and acidic residues" evidence="1">
    <location>
        <begin position="18"/>
        <end position="33"/>
    </location>
</feature>
<evidence type="ECO:0000256" key="1">
    <source>
        <dbReference type="SAM" id="MobiDB-lite"/>
    </source>
</evidence>
<protein>
    <submittedName>
        <fullName evidence="2">Uncharacterized protein</fullName>
    </submittedName>
</protein>
<keyword evidence="3" id="KW-1185">Reference proteome</keyword>
<feature type="region of interest" description="Disordered" evidence="1">
    <location>
        <begin position="13"/>
        <end position="33"/>
    </location>
</feature>
<reference evidence="2 3" key="1">
    <citation type="submission" date="2019-07" db="EMBL/GenBank/DDBJ databases">
        <title>Genome sequencing of lignin-degrading bacterial isolates.</title>
        <authorList>
            <person name="Gladden J."/>
        </authorList>
    </citation>
    <scope>NUCLEOTIDE SEQUENCE [LARGE SCALE GENOMIC DNA]</scope>
    <source>
        <strain evidence="2 3">J19</strain>
    </source>
</reference>
<evidence type="ECO:0000313" key="3">
    <source>
        <dbReference type="Proteomes" id="UP000321583"/>
    </source>
</evidence>
<dbReference type="RefSeq" id="WP_019399482.1">
    <property type="nucleotide sequence ID" value="NZ_VLJS01000051.1"/>
</dbReference>
<name>A0A562DMH6_9GAMM</name>
<dbReference type="AlphaFoldDB" id="A0A562DMH6"/>
<feature type="region of interest" description="Disordered" evidence="1">
    <location>
        <begin position="47"/>
        <end position="75"/>
    </location>
</feature>
<proteinExistence type="predicted"/>
<organism evidence="2 3">
    <name type="scientific">Pseudoxanthomonas taiwanensis J19</name>
    <dbReference type="NCBI Taxonomy" id="935569"/>
    <lineage>
        <taxon>Bacteria</taxon>
        <taxon>Pseudomonadati</taxon>
        <taxon>Pseudomonadota</taxon>
        <taxon>Gammaproteobacteria</taxon>
        <taxon>Lysobacterales</taxon>
        <taxon>Lysobacteraceae</taxon>
        <taxon>Pseudoxanthomonas</taxon>
    </lineage>
</organism>
<dbReference type="Proteomes" id="UP000321583">
    <property type="component" value="Unassembled WGS sequence"/>
</dbReference>
<dbReference type="OrthoDB" id="5988216at2"/>
<accession>A0A562DMH6</accession>
<comment type="caution">
    <text evidence="2">The sequence shown here is derived from an EMBL/GenBank/DDBJ whole genome shotgun (WGS) entry which is preliminary data.</text>
</comment>
<gene>
    <name evidence="2" type="ORF">L613_002300000310</name>
</gene>
<dbReference type="EMBL" id="VLJS01000051">
    <property type="protein sequence ID" value="TWH10868.1"/>
    <property type="molecule type" value="Genomic_DNA"/>
</dbReference>
<sequence length="75" mass="8338">MLIRRLKILFAPPSAPNGDKDLHLPKLGESRPRGHFREFTVSRRLQQGGLSLPATHKHRHGRSGGIIPAMGEKIP</sequence>